<sequence length="217" mass="24116">MATSVDICNLALSILGDDATVVSITPPAGSDQAGHCARWYPVALRRILESSPWSFATKRSQLTKLNNVDASIYGYKGAYALPSQFMRALKIESAEYLSEGIDSDIYPELGHFELGLVENNSHRVLFCNVTDPVLTYVAYVDNADLFPGYFVDALMLLLASYLYGPVKRADTTSQTVVNIMKQYEAALTKAKTEDAQISMRRREAPYIASQLRAREVW</sequence>
<name>A0A8S5MFG2_9CAUD</name>
<organism evidence="1">
    <name type="scientific">Podoviridae sp. ct9P15</name>
    <dbReference type="NCBI Taxonomy" id="2826543"/>
    <lineage>
        <taxon>Viruses</taxon>
        <taxon>Duplodnaviria</taxon>
        <taxon>Heunggongvirae</taxon>
        <taxon>Uroviricota</taxon>
        <taxon>Caudoviricetes</taxon>
    </lineage>
</organism>
<proteinExistence type="predicted"/>
<evidence type="ECO:0000313" key="1">
    <source>
        <dbReference type="EMBL" id="DAD80940.1"/>
    </source>
</evidence>
<dbReference type="EMBL" id="BK014892">
    <property type="protein sequence ID" value="DAD80940.1"/>
    <property type="molecule type" value="Genomic_DNA"/>
</dbReference>
<accession>A0A8S5MFG2</accession>
<protein>
    <submittedName>
        <fullName evidence="1">Tail tubular protein</fullName>
    </submittedName>
</protein>
<reference evidence="1" key="1">
    <citation type="journal article" date="2021" name="Proc. Natl. Acad. Sci. U.S.A.">
        <title>A Catalog of Tens of Thousands of Viruses from Human Metagenomes Reveals Hidden Associations with Chronic Diseases.</title>
        <authorList>
            <person name="Tisza M.J."/>
            <person name="Buck C.B."/>
        </authorList>
    </citation>
    <scope>NUCLEOTIDE SEQUENCE</scope>
    <source>
        <strain evidence="1">Ct9P15</strain>
    </source>
</reference>